<dbReference type="CDD" id="cd00033">
    <property type="entry name" value="CCP"/>
    <property type="match status" value="1"/>
</dbReference>
<keyword evidence="2" id="KW-0768">Sushi</keyword>
<dbReference type="OrthoDB" id="6127264at2759"/>
<evidence type="ECO:0000259" key="3">
    <source>
        <dbReference type="PROSITE" id="PS50923"/>
    </source>
</evidence>
<evidence type="ECO:0000313" key="5">
    <source>
        <dbReference type="Proteomes" id="UP000499080"/>
    </source>
</evidence>
<evidence type="ECO:0000313" key="4">
    <source>
        <dbReference type="EMBL" id="GBN32196.1"/>
    </source>
</evidence>
<dbReference type="EMBL" id="BGPR01008200">
    <property type="protein sequence ID" value="GBN32196.1"/>
    <property type="molecule type" value="Genomic_DNA"/>
</dbReference>
<reference evidence="4 5" key="1">
    <citation type="journal article" date="2019" name="Sci. Rep.">
        <title>Orb-weaving spider Araneus ventricosus genome elucidates the spidroin gene catalogue.</title>
        <authorList>
            <person name="Kono N."/>
            <person name="Nakamura H."/>
            <person name="Ohtoshi R."/>
            <person name="Moran D.A.P."/>
            <person name="Shinohara A."/>
            <person name="Yoshida Y."/>
            <person name="Fujiwara M."/>
            <person name="Mori M."/>
            <person name="Tomita M."/>
            <person name="Arakawa K."/>
        </authorList>
    </citation>
    <scope>NUCLEOTIDE SEQUENCE [LARGE SCALE GENOMIC DNA]</scope>
</reference>
<comment type="caution">
    <text evidence="4">The sequence shown here is derived from an EMBL/GenBank/DDBJ whole genome shotgun (WGS) entry which is preliminary data.</text>
</comment>
<keyword evidence="5" id="KW-1185">Reference proteome</keyword>
<feature type="domain" description="Sushi" evidence="3">
    <location>
        <begin position="12"/>
        <end position="80"/>
    </location>
</feature>
<protein>
    <recommendedName>
        <fullName evidence="3">Sushi domain-containing protein</fullName>
    </recommendedName>
</protein>
<organism evidence="4 5">
    <name type="scientific">Araneus ventricosus</name>
    <name type="common">Orbweaver spider</name>
    <name type="synonym">Epeira ventricosa</name>
    <dbReference type="NCBI Taxonomy" id="182803"/>
    <lineage>
        <taxon>Eukaryota</taxon>
        <taxon>Metazoa</taxon>
        <taxon>Ecdysozoa</taxon>
        <taxon>Arthropoda</taxon>
        <taxon>Chelicerata</taxon>
        <taxon>Arachnida</taxon>
        <taxon>Araneae</taxon>
        <taxon>Araneomorphae</taxon>
        <taxon>Entelegynae</taxon>
        <taxon>Araneoidea</taxon>
        <taxon>Araneidae</taxon>
        <taxon>Araneus</taxon>
    </lineage>
</organism>
<dbReference type="Gene3D" id="2.10.70.10">
    <property type="entry name" value="Complement Module, domain 1"/>
    <property type="match status" value="1"/>
</dbReference>
<accession>A0A4Y2N313</accession>
<dbReference type="SUPFAM" id="SSF57535">
    <property type="entry name" value="Complement control module/SCR domain"/>
    <property type="match status" value="1"/>
</dbReference>
<sequence length="80" mass="9115">MLLMPQFLCQITTCPPPDFPERGRYEPEEAEYEVGLRVGYICNAGMLIFFDENYTLLYDHKPVTCQSNGKWSGGTPFCGK</sequence>
<evidence type="ECO:0000256" key="1">
    <source>
        <dbReference type="ARBA" id="ARBA00023157"/>
    </source>
</evidence>
<dbReference type="PROSITE" id="PS50923">
    <property type="entry name" value="SUSHI"/>
    <property type="match status" value="1"/>
</dbReference>
<gene>
    <name evidence="4" type="ORF">AVEN_113851_1</name>
</gene>
<comment type="caution">
    <text evidence="2">Lacks conserved residue(s) required for the propagation of feature annotation.</text>
</comment>
<evidence type="ECO:0000256" key="2">
    <source>
        <dbReference type="PROSITE-ProRule" id="PRU00302"/>
    </source>
</evidence>
<dbReference type="InterPro" id="IPR035976">
    <property type="entry name" value="Sushi/SCR/CCP_sf"/>
</dbReference>
<dbReference type="AlphaFoldDB" id="A0A4Y2N313"/>
<dbReference type="SMART" id="SM00032">
    <property type="entry name" value="CCP"/>
    <property type="match status" value="1"/>
</dbReference>
<name>A0A4Y2N313_ARAVE</name>
<dbReference type="Proteomes" id="UP000499080">
    <property type="component" value="Unassembled WGS sequence"/>
</dbReference>
<proteinExistence type="predicted"/>
<dbReference type="InterPro" id="IPR000436">
    <property type="entry name" value="Sushi_SCR_CCP_dom"/>
</dbReference>
<keyword evidence="1" id="KW-1015">Disulfide bond</keyword>
<dbReference type="Pfam" id="PF00084">
    <property type="entry name" value="Sushi"/>
    <property type="match status" value="1"/>
</dbReference>